<dbReference type="AlphaFoldDB" id="W6Y2X9"/>
<keyword evidence="1" id="KW-0175">Coiled coil</keyword>
<dbReference type="RefSeq" id="XP_007713397.1">
    <property type="nucleotide sequence ID" value="XM_007715207.1"/>
</dbReference>
<evidence type="ECO:0000313" key="4">
    <source>
        <dbReference type="Proteomes" id="UP000053841"/>
    </source>
</evidence>
<dbReference type="GeneID" id="19154722"/>
<dbReference type="EMBL" id="KI964637">
    <property type="protein sequence ID" value="EUC32273.1"/>
    <property type="molecule type" value="Genomic_DNA"/>
</dbReference>
<feature type="compositionally biased region" description="Low complexity" evidence="2">
    <location>
        <begin position="20"/>
        <end position="38"/>
    </location>
</feature>
<sequence length="147" mass="16773">MPNQPTQIHEDNPSSPPPSSSTTITTTTSTSSINPTTSILTPHQNTLLSTYLQHHRAETQCMNLLVSLDISIRRERDEPGIRHLERYMARVRLRLVGVREERRRAEARIDAEVERLKGVRGVEARMQVEEIRRVVGRGRGRGVECLR</sequence>
<keyword evidence="4" id="KW-1185">Reference proteome</keyword>
<dbReference type="OrthoDB" id="3691437at2759"/>
<accession>W6Y2X9</accession>
<name>W6Y2X9_COCC2</name>
<gene>
    <name evidence="3" type="ORF">COCCADRAFT_99059</name>
</gene>
<dbReference type="Proteomes" id="UP000053841">
    <property type="component" value="Unassembled WGS sequence"/>
</dbReference>
<evidence type="ECO:0000256" key="1">
    <source>
        <dbReference type="SAM" id="Coils"/>
    </source>
</evidence>
<dbReference type="HOGENOM" id="CLU_1767742_0_0_1"/>
<protein>
    <submittedName>
        <fullName evidence="3">Uncharacterized protein</fullName>
    </submittedName>
</protein>
<dbReference type="KEGG" id="bze:COCCADRAFT_99059"/>
<evidence type="ECO:0000313" key="3">
    <source>
        <dbReference type="EMBL" id="EUC32273.1"/>
    </source>
</evidence>
<feature type="region of interest" description="Disordered" evidence="2">
    <location>
        <begin position="1"/>
        <end position="38"/>
    </location>
</feature>
<reference evidence="3 4" key="1">
    <citation type="journal article" date="2013" name="PLoS Genet.">
        <title>Comparative genome structure, secondary metabolite, and effector coding capacity across Cochliobolus pathogens.</title>
        <authorList>
            <person name="Condon B.J."/>
            <person name="Leng Y."/>
            <person name="Wu D."/>
            <person name="Bushley K.E."/>
            <person name="Ohm R.A."/>
            <person name="Otillar R."/>
            <person name="Martin J."/>
            <person name="Schackwitz W."/>
            <person name="Grimwood J."/>
            <person name="MohdZainudin N."/>
            <person name="Xue C."/>
            <person name="Wang R."/>
            <person name="Manning V.A."/>
            <person name="Dhillon B."/>
            <person name="Tu Z.J."/>
            <person name="Steffenson B.J."/>
            <person name="Salamov A."/>
            <person name="Sun H."/>
            <person name="Lowry S."/>
            <person name="LaButti K."/>
            <person name="Han J."/>
            <person name="Copeland A."/>
            <person name="Lindquist E."/>
            <person name="Barry K."/>
            <person name="Schmutz J."/>
            <person name="Baker S.E."/>
            <person name="Ciuffetti L.M."/>
            <person name="Grigoriev I.V."/>
            <person name="Zhong S."/>
            <person name="Turgeon B.G."/>
        </authorList>
    </citation>
    <scope>NUCLEOTIDE SEQUENCE [LARGE SCALE GENOMIC DNA]</scope>
    <source>
        <strain evidence="3 4">26-R-13</strain>
    </source>
</reference>
<evidence type="ECO:0000256" key="2">
    <source>
        <dbReference type="SAM" id="MobiDB-lite"/>
    </source>
</evidence>
<proteinExistence type="predicted"/>
<feature type="coiled-coil region" evidence="1">
    <location>
        <begin position="88"/>
        <end position="115"/>
    </location>
</feature>
<organism evidence="3 4">
    <name type="scientific">Cochliobolus carbonum (strain 26-R-13)</name>
    <name type="common">Maize leaf spot fungus</name>
    <name type="synonym">Bipolaris zeicola</name>
    <dbReference type="NCBI Taxonomy" id="930089"/>
    <lineage>
        <taxon>Eukaryota</taxon>
        <taxon>Fungi</taxon>
        <taxon>Dikarya</taxon>
        <taxon>Ascomycota</taxon>
        <taxon>Pezizomycotina</taxon>
        <taxon>Dothideomycetes</taxon>
        <taxon>Pleosporomycetidae</taxon>
        <taxon>Pleosporales</taxon>
        <taxon>Pleosporineae</taxon>
        <taxon>Pleosporaceae</taxon>
        <taxon>Bipolaris</taxon>
    </lineage>
</organism>